<evidence type="ECO:0000256" key="5">
    <source>
        <dbReference type="SAM" id="SignalP"/>
    </source>
</evidence>
<dbReference type="GO" id="GO:0030288">
    <property type="term" value="C:outer membrane-bounded periplasmic space"/>
    <property type="evidence" value="ECO:0007669"/>
    <property type="project" value="InterPro"/>
</dbReference>
<dbReference type="NCBIfam" id="TIGR00787">
    <property type="entry name" value="dctP"/>
    <property type="match status" value="1"/>
</dbReference>
<dbReference type="InterPro" id="IPR038404">
    <property type="entry name" value="TRAP_DctP_sf"/>
</dbReference>
<dbReference type="InterPro" id="IPR004682">
    <property type="entry name" value="TRAP_DctP"/>
</dbReference>
<keyword evidence="6" id="KW-0614">Plasmid</keyword>
<keyword evidence="4 5" id="KW-0732">Signal</keyword>
<dbReference type="PANTHER" id="PTHR33376:SF4">
    <property type="entry name" value="SIALIC ACID-BINDING PERIPLASMIC PROTEIN SIAP"/>
    <property type="match status" value="1"/>
</dbReference>
<name>A0AAN1BME1_RHIET</name>
<evidence type="ECO:0000313" key="6">
    <source>
        <dbReference type="EMBL" id="ARQ13793.1"/>
    </source>
</evidence>
<feature type="chain" id="PRO_5042965707" evidence="5">
    <location>
        <begin position="24"/>
        <end position="338"/>
    </location>
</feature>
<keyword evidence="3" id="KW-0813">Transport</keyword>
<dbReference type="Gene3D" id="3.40.190.170">
    <property type="entry name" value="Bacterial extracellular solute-binding protein, family 7"/>
    <property type="match status" value="1"/>
</dbReference>
<dbReference type="Pfam" id="PF03480">
    <property type="entry name" value="DctP"/>
    <property type="match status" value="1"/>
</dbReference>
<dbReference type="NCBIfam" id="NF037995">
    <property type="entry name" value="TRAP_S1"/>
    <property type="match status" value="1"/>
</dbReference>
<accession>A0AAN1BME1</accession>
<gene>
    <name evidence="6" type="ORF">NXC12_PE00195</name>
</gene>
<sequence>MVRNLTSWLAAAAVALSATTAMAAPKVLKYEHFQPGREDQPKHKAALAFEACVEKATPGSIDVQIFPAGQLGNATAALEGLKLGSIEMAVVHDGGISSVYPTFDIFALPYLFPDHETAYKVLDGPFGQEFAGGMLKATGIRLLAYADNGIRHFTNSKHPIKSPDDLKGLKMRVQPAPVFIKLIESLGASPSAIDWGELPAALSQGAVDGQENGTTNIMAASLYQSQKYATLDGHVYSLHAYLISDVFYQGLTDVEKKAVDSCVVEARTIHRDMTRAQDLAAEKTLSGVGMEVYVPTAAEIDAFRKLAQPAVRAHLEQAVGAEWVDKLVKAEEEAAKSQ</sequence>
<proteinExistence type="inferred from homology"/>
<evidence type="ECO:0000256" key="4">
    <source>
        <dbReference type="ARBA" id="ARBA00022729"/>
    </source>
</evidence>
<geneLocation type="plasmid" evidence="7">
    <name>pretnxc12e</name>
</geneLocation>
<dbReference type="Proteomes" id="UP000194159">
    <property type="component" value="Plasmid pRetNXC12e"/>
</dbReference>
<organism evidence="6 7">
    <name type="scientific">Rhizobium etli</name>
    <dbReference type="NCBI Taxonomy" id="29449"/>
    <lineage>
        <taxon>Bacteria</taxon>
        <taxon>Pseudomonadati</taxon>
        <taxon>Pseudomonadota</taxon>
        <taxon>Alphaproteobacteria</taxon>
        <taxon>Hyphomicrobiales</taxon>
        <taxon>Rhizobiaceae</taxon>
        <taxon>Rhizobium/Agrobacterium group</taxon>
        <taxon>Rhizobium</taxon>
    </lineage>
</organism>
<dbReference type="PANTHER" id="PTHR33376">
    <property type="match status" value="1"/>
</dbReference>
<dbReference type="InterPro" id="IPR018389">
    <property type="entry name" value="DctP_fam"/>
</dbReference>
<protein>
    <submittedName>
        <fullName evidence="6">TRAP dicarboxylate transporter substrate-binding protein DctP subunit</fullName>
    </submittedName>
</protein>
<dbReference type="AlphaFoldDB" id="A0AAN1BME1"/>
<dbReference type="GO" id="GO:0055085">
    <property type="term" value="P:transmembrane transport"/>
    <property type="evidence" value="ECO:0007669"/>
    <property type="project" value="InterPro"/>
</dbReference>
<comment type="similarity">
    <text evidence="2">Belongs to the bacterial solute-binding protein 7 family.</text>
</comment>
<dbReference type="EMBL" id="CP020911">
    <property type="protein sequence ID" value="ARQ13793.1"/>
    <property type="molecule type" value="Genomic_DNA"/>
</dbReference>
<dbReference type="RefSeq" id="WP_244920138.1">
    <property type="nucleotide sequence ID" value="NZ_CP020911.1"/>
</dbReference>
<evidence type="ECO:0000313" key="7">
    <source>
        <dbReference type="Proteomes" id="UP000194159"/>
    </source>
</evidence>
<reference evidence="6 7" key="1">
    <citation type="submission" date="2017-04" db="EMBL/GenBank/DDBJ databases">
        <title>Complete genome sequences of Rhizobium genomic linages associated to common bean (phaseolus vulgaris).</title>
        <authorList>
            <person name="Santamaria R.I."/>
            <person name="Bustos P."/>
            <person name="Perez-Carrascal O."/>
            <person name="Martinez-Flores I."/>
            <person name="Juarez S."/>
            <person name="Lozano L."/>
            <person name="Miranda F."/>
            <person name="Vinuesa P."/>
            <person name="Martinez-Romero E."/>
            <person name="Cevallos M.A."/>
            <person name="Romero D."/>
            <person name="Davila G."/>
            <person name="Gonzalez V."/>
        </authorList>
    </citation>
    <scope>NUCLEOTIDE SEQUENCE [LARGE SCALE GENOMIC DNA]</scope>
    <source>
        <strain evidence="6 7">NXC12</strain>
        <plasmid evidence="7">pretnxc12e</plasmid>
    </source>
</reference>
<evidence type="ECO:0000256" key="3">
    <source>
        <dbReference type="ARBA" id="ARBA00022448"/>
    </source>
</evidence>
<comment type="subcellular location">
    <subcellularLocation>
        <location evidence="1">Cell envelope</location>
    </subcellularLocation>
</comment>
<dbReference type="PIRSF" id="PIRSF006470">
    <property type="entry name" value="DctB"/>
    <property type="match status" value="1"/>
</dbReference>
<evidence type="ECO:0000256" key="2">
    <source>
        <dbReference type="ARBA" id="ARBA00009023"/>
    </source>
</evidence>
<feature type="signal peptide" evidence="5">
    <location>
        <begin position="1"/>
        <end position="23"/>
    </location>
</feature>
<evidence type="ECO:0000256" key="1">
    <source>
        <dbReference type="ARBA" id="ARBA00004196"/>
    </source>
</evidence>